<dbReference type="PROSITE" id="PS00606">
    <property type="entry name" value="KS3_1"/>
    <property type="match status" value="1"/>
</dbReference>
<dbReference type="Pfam" id="PF00550">
    <property type="entry name" value="PP-binding"/>
    <property type="match status" value="2"/>
</dbReference>
<evidence type="ECO:0000256" key="1">
    <source>
        <dbReference type="ARBA" id="ARBA00006432"/>
    </source>
</evidence>
<dbReference type="Pfam" id="PF13193">
    <property type="entry name" value="AMP-binding_C"/>
    <property type="match status" value="1"/>
</dbReference>
<dbReference type="InterPro" id="IPR050091">
    <property type="entry name" value="PKS_NRPS_Biosynth_Enz"/>
</dbReference>
<dbReference type="Proteomes" id="UP001597448">
    <property type="component" value="Unassembled WGS sequence"/>
</dbReference>
<keyword evidence="6" id="KW-0045">Antibiotic biosynthesis</keyword>
<comment type="similarity">
    <text evidence="1">Belongs to the ATP-dependent AMP-binding enzyme family.</text>
</comment>
<accession>A0ABW5F8D8</accession>
<dbReference type="CDD" id="cd02440">
    <property type="entry name" value="AdoMet_MTases"/>
    <property type="match status" value="1"/>
</dbReference>
<dbReference type="CDD" id="cd05930">
    <property type="entry name" value="A_NRPS"/>
    <property type="match status" value="1"/>
</dbReference>
<dbReference type="InterPro" id="IPR020806">
    <property type="entry name" value="PKS_PP-bd"/>
</dbReference>
<dbReference type="InterPro" id="IPR013217">
    <property type="entry name" value="Methyltransf_12"/>
</dbReference>
<dbReference type="InterPro" id="IPR029063">
    <property type="entry name" value="SAM-dependent_MTases_sf"/>
</dbReference>
<keyword evidence="7" id="KW-0511">Multifunctional enzyme</keyword>
<dbReference type="InterPro" id="IPR010071">
    <property type="entry name" value="AA_adenyl_dom"/>
</dbReference>
<feature type="domain" description="Carrier" evidence="8">
    <location>
        <begin position="767"/>
        <end position="842"/>
    </location>
</feature>
<dbReference type="InterPro" id="IPR016039">
    <property type="entry name" value="Thiolase-like"/>
</dbReference>
<dbReference type="PANTHER" id="PTHR43775">
    <property type="entry name" value="FATTY ACID SYNTHASE"/>
    <property type="match status" value="1"/>
</dbReference>
<dbReference type="InterPro" id="IPR006162">
    <property type="entry name" value="Ppantetheine_attach_site"/>
</dbReference>
<dbReference type="InterPro" id="IPR025110">
    <property type="entry name" value="AMP-bd_C"/>
</dbReference>
<dbReference type="SUPFAM" id="SSF52777">
    <property type="entry name" value="CoA-dependent acyltransferases"/>
    <property type="match status" value="1"/>
</dbReference>
<keyword evidence="5" id="KW-0677">Repeat</keyword>
<dbReference type="InterPro" id="IPR013968">
    <property type="entry name" value="PKS_KR"/>
</dbReference>
<dbReference type="Gene3D" id="3.30.559.30">
    <property type="entry name" value="Nonribosomal peptide synthetase, condensation domain"/>
    <property type="match status" value="1"/>
</dbReference>
<keyword evidence="11" id="KW-1185">Reference proteome</keyword>
<dbReference type="SMART" id="SM00825">
    <property type="entry name" value="PKS_KS"/>
    <property type="match status" value="1"/>
</dbReference>
<dbReference type="PROSITE" id="PS00012">
    <property type="entry name" value="PHOSPHOPANTETHEINE"/>
    <property type="match status" value="1"/>
</dbReference>
<dbReference type="EMBL" id="JBHUKY010000025">
    <property type="protein sequence ID" value="MFD2411318.1"/>
    <property type="molecule type" value="Genomic_DNA"/>
</dbReference>
<evidence type="ECO:0000256" key="5">
    <source>
        <dbReference type="ARBA" id="ARBA00022737"/>
    </source>
</evidence>
<evidence type="ECO:0000259" key="8">
    <source>
        <dbReference type="PROSITE" id="PS50075"/>
    </source>
</evidence>
<dbReference type="Pfam" id="PF22621">
    <property type="entry name" value="CurL-like_PKS_C"/>
    <property type="match status" value="1"/>
</dbReference>
<dbReference type="Pfam" id="PF00109">
    <property type="entry name" value="ketoacyl-synt"/>
    <property type="match status" value="1"/>
</dbReference>
<dbReference type="Pfam" id="PF21394">
    <property type="entry name" value="Beta-ketacyl_N"/>
    <property type="match status" value="1"/>
</dbReference>
<evidence type="ECO:0000256" key="6">
    <source>
        <dbReference type="ARBA" id="ARBA00023194"/>
    </source>
</evidence>
<dbReference type="CDD" id="cd00833">
    <property type="entry name" value="PKS"/>
    <property type="match status" value="1"/>
</dbReference>
<dbReference type="Gene3D" id="3.30.300.30">
    <property type="match status" value="1"/>
</dbReference>
<dbReference type="PROSITE" id="PS52004">
    <property type="entry name" value="KS3_2"/>
    <property type="match status" value="1"/>
</dbReference>
<dbReference type="PROSITE" id="PS50075">
    <property type="entry name" value="CARRIER"/>
    <property type="match status" value="2"/>
</dbReference>
<dbReference type="PANTHER" id="PTHR43775:SF37">
    <property type="entry name" value="SI:DKEY-61P9.11"/>
    <property type="match status" value="1"/>
</dbReference>
<dbReference type="InterPro" id="IPR049490">
    <property type="entry name" value="C883_1060-like_KR_N"/>
</dbReference>
<name>A0ABW5F8D8_9BACL</name>
<evidence type="ECO:0000313" key="10">
    <source>
        <dbReference type="EMBL" id="MFD2411318.1"/>
    </source>
</evidence>
<dbReference type="InterPro" id="IPR014031">
    <property type="entry name" value="Ketoacyl_synth_C"/>
</dbReference>
<organism evidence="10 11">
    <name type="scientific">Paenibacillus rhizoplanae</name>
    <dbReference type="NCBI Taxonomy" id="1917181"/>
    <lineage>
        <taxon>Bacteria</taxon>
        <taxon>Bacillati</taxon>
        <taxon>Bacillota</taxon>
        <taxon>Bacilli</taxon>
        <taxon>Bacillales</taxon>
        <taxon>Paenibacillaceae</taxon>
        <taxon>Paenibacillus</taxon>
    </lineage>
</organism>
<dbReference type="InterPro" id="IPR045851">
    <property type="entry name" value="AMP-bd_C_sf"/>
</dbReference>
<dbReference type="Pfam" id="PF08659">
    <property type="entry name" value="KR"/>
    <property type="match status" value="1"/>
</dbReference>
<dbReference type="SUPFAM" id="SSF53335">
    <property type="entry name" value="S-adenosyl-L-methionine-dependent methyltransferases"/>
    <property type="match status" value="1"/>
</dbReference>
<dbReference type="PROSITE" id="PS00455">
    <property type="entry name" value="AMP_BINDING"/>
    <property type="match status" value="1"/>
</dbReference>
<dbReference type="NCBIfam" id="TIGR01733">
    <property type="entry name" value="AA-adenyl-dom"/>
    <property type="match status" value="1"/>
</dbReference>
<dbReference type="InterPro" id="IPR036291">
    <property type="entry name" value="NAD(P)-bd_dom_sf"/>
</dbReference>
<dbReference type="InterPro" id="IPR000873">
    <property type="entry name" value="AMP-dep_synth/lig_dom"/>
</dbReference>
<evidence type="ECO:0000256" key="3">
    <source>
        <dbReference type="ARBA" id="ARBA00022553"/>
    </source>
</evidence>
<dbReference type="InterPro" id="IPR020841">
    <property type="entry name" value="PKS_Beta-ketoAc_synthase_dom"/>
</dbReference>
<dbReference type="InterPro" id="IPR009081">
    <property type="entry name" value="PP-bd_ACP"/>
</dbReference>
<feature type="domain" description="Ketosynthase family 3 (KS3)" evidence="9">
    <location>
        <begin position="875"/>
        <end position="1293"/>
    </location>
</feature>
<dbReference type="InterPro" id="IPR018201">
    <property type="entry name" value="Ketoacyl_synth_AS"/>
</dbReference>
<feature type="domain" description="Carrier" evidence="8">
    <location>
        <begin position="2395"/>
        <end position="2470"/>
    </location>
</feature>
<dbReference type="RefSeq" id="WP_209993105.1">
    <property type="nucleotide sequence ID" value="NZ_JBHUKY010000025.1"/>
</dbReference>
<comment type="caution">
    <text evidence="10">The sequence shown here is derived from an EMBL/GenBank/DDBJ whole genome shotgun (WGS) entry which is preliminary data.</text>
</comment>
<proteinExistence type="inferred from homology"/>
<protein>
    <submittedName>
        <fullName evidence="10">Amino acid adenylation domain-containing protein</fullName>
    </submittedName>
</protein>
<dbReference type="Gene3D" id="2.30.38.10">
    <property type="entry name" value="Luciferase, Domain 3"/>
    <property type="match status" value="1"/>
</dbReference>
<dbReference type="Gene3D" id="3.40.50.720">
    <property type="entry name" value="NAD(P)-binding Rossmann-like Domain"/>
    <property type="match status" value="1"/>
</dbReference>
<dbReference type="InterPro" id="IPR014030">
    <property type="entry name" value="Ketoacyl_synth_N"/>
</dbReference>
<dbReference type="SUPFAM" id="SSF53901">
    <property type="entry name" value="Thiolase-like"/>
    <property type="match status" value="1"/>
</dbReference>
<dbReference type="CDD" id="cd08953">
    <property type="entry name" value="KR_2_SDR_x"/>
    <property type="match status" value="1"/>
</dbReference>
<dbReference type="SMART" id="SM00822">
    <property type="entry name" value="PKS_KR"/>
    <property type="match status" value="1"/>
</dbReference>
<reference evidence="11" key="1">
    <citation type="journal article" date="2019" name="Int. J. Syst. Evol. Microbiol.">
        <title>The Global Catalogue of Microorganisms (GCM) 10K type strain sequencing project: providing services to taxonomists for standard genome sequencing and annotation.</title>
        <authorList>
            <consortium name="The Broad Institute Genomics Platform"/>
            <consortium name="The Broad Institute Genome Sequencing Center for Infectious Disease"/>
            <person name="Wu L."/>
            <person name="Ma J."/>
        </authorList>
    </citation>
    <scope>NUCLEOTIDE SEQUENCE [LARGE SCALE GENOMIC DNA]</scope>
    <source>
        <strain evidence="11">CCM 8725</strain>
    </source>
</reference>
<dbReference type="Gene3D" id="3.40.50.150">
    <property type="entry name" value="Vaccinia Virus protein VP39"/>
    <property type="match status" value="1"/>
</dbReference>
<dbReference type="SUPFAM" id="SSF47336">
    <property type="entry name" value="ACP-like"/>
    <property type="match status" value="2"/>
</dbReference>
<dbReference type="InterPro" id="IPR020845">
    <property type="entry name" value="AMP-binding_CS"/>
</dbReference>
<sequence length="2517" mass="277499">MVHDVDLKSKIIDEYWMKKLSPQLPKEMLPAQNTSAESSVEGTECWEAVIPVTILRQLEQVSGGSELARLIVLLTAVSGLLCRYNEHGESLIGTTTLRQSGQEGGQVLYLRNRVEQGQPWKTLLEAMHAELSRSFNHRGLPLEQVKERLLTLPGFRTEVLQQIAVVDEGLQTSPDGLMLFPLVVKWKCSDSTQGQILQFIFDPNLYDAAIIRSFAANLVHVLGALTMKPLASLDAGECPMLASTECEILLTTLNNTFHTENSVRLLHQFLEEQAARMPDQTALVQEDRKVTYRELNRRANGLAGILREYGVRPEQIVGIVVRQSIEMIIAINAVLKAGGAYCPLDPELPQERLQQMMEDSGIEFVLTIGAQPELAGPWRIIDITIPFVTGCEADNLPTLAAPHHLAYVLYTSGSTGRPKGVMIEHRSIVNQIAGLMLHYSFDASLRHVLLAPYTFDPSVQQVFLPLATGGTLYLIPRTQITDPDCFWDLVCEEKINVINTVPSLMEVLMEQTDGLPHQLDYVIMAGESFTHELACRLKQRFDIRFLFNIYGPTEATINTTLYEWHSGSNHGTVPIGKPLTNYQVYVLDAEQRLLPYGASGELYIGGAGLARGYINRPELTSKAFIAHPFTPGARLYRTGDIVRWLPDGHLQFIRRIDHQVKINGMRVELGEIESVLREYPGIKEVALVHGVSSNSTELAAFYTRFSANDKSAADITQESLTAHLRRFVPEYMVPVHFVELARMPMTVNGKTDKSALKVPRRMNGLAGPRNAVEEKLIEIWRKLLGGGELGIHSSFFESGGNSLSVVRLQSRINQAFDVKLTISQLFTHHTIACQAEVLQSSGREKVNVEREGLRAVQVQNSERVADSNGSRLSGNNDIAVIGIACRFPHAASQEEFWDNLCRGVDSVGVIPQQRLQDILPGIAVSDEYGASFPRGAYLERIDTFDPQFFQISPNEAAMMDPQQRLFLQVVWEAFQDAGYGEKEVFGSRTGVFAGTGKPKYLELMEQIEPSAIPGNLQAAIAGRIAYTFNLTGPAEVIDTACSSSLVAVHHAVQELLLGGCDMAIAGGVNLYLSMVDQNIYEMGIASPDGRAKTFDHSANGTGGGEGGGAVLLKPLQQAVADGDHIYAVIKASAVNSDGRSGGITAPNAAAQSLVIEEAWRRAELDPETVTYIEAHGTGTRLGDPVEVEGIASAFRKYTERRQFCAVGSVKTNIGHLDAAAGIAGFIKAALAVFHGYIPASLHFTLPNPHIDFSDMPVYVADSGEEWRPECGVRRAGVSSFGLSGTNCHAILEDYFIRPEPFPAEDVQLFTLSAWSAQALLRYVDRFLQFLPVTAASLADICYCSSLSRSAYTHRLAVTVNSVQDLQRKLVIFRTAYLQDEYALGTGERDQISWNQLSKTDMESAQAELKPNASLWEVAAAYLQGVAIDWRSCYRGQARRRVPLPAYPFEQKRCWTAPAKVLLEAPAPVTPEYAADVVKASDFLHIPGAVFGMGRQLLAEGSFGWEPEYKANLDHFAVQLILQFFRSYGLFNDQNVYSGQEIMHKTRIAPPYQRLVSYMLSFLNQKGCLHSEGDIHSLTGVYSSLDVKDLCAEYCRQYPELAGSFQILKHCFQAYPDVLSGKRSPLSVLFPDGTSHFLQSFANRRRTLGDLHEILAMDALQQHITVLAQLHRPVRILEVGGGSGTIGKAIFSGLAGLQVEYCFTDIGRSIVLEASKQFKEYPFVQYQVFNIEEDPLIQGFKPGQFDIIVGLNVIHATRNLRCALSQLKKIIAAGGVLYLIEKVLSEPGENLVWGLTEGWWHFEDTDIRQATPLLSAPAWEKLLHEEQFADVRSYSLELAGTSDTESGTALIIGSMGKTLALPPEELMYEVRWLPKKPDAEPVSQPGGVWLIFRDELGIGEHLSGQLMRLGCSIITVDKGSEFNFRHSNRFTIDAGEEVHYIRLMNILAEQGRQISGVIHLWACTACAEVPVSGTADLLLQAGLYSVTYLTRAMLNFGTHDEADIRVVTDHAVMLAGDQAVSPGKSSILGLVKVISQEHPKLRCYALDVDTGAYSAEEVSALIMKELAENKNDGLVAFRQERLVQELARFNPKNYPRQEFRVREDGIYIVTGGLGRLGMEICRYLSREKPVKLVIISRSVLPDKLRWRQCLEHPAEGIHPSDMHKLASLLELEDNTGSEIHYFAGDVADEQRMREIMAQVRRIAGSVHGVIHCAAAPGACSQPLKIQTQEKFRQVLRPKIQGTLVLDSLLAQDPLDFFVVYSSVASLWGGVGGADYAAANAFLDAFSASRNARGKNTLAVNWYAWEGLTDPGCMGYMPPGDALAALRIGLSSRMDQVVIGKFDPHVLAEWAPMMKIRLAPDVIRGTSSGIRPVKAEPLPGIAAESLKEVLLTGRSDGEFTVLEKQISLIWAQVLGYEEFDVNDNFFDIGGDSLLILKVLSLVNAQVDAEVEAGDLFSYGTIARLAQFIGDKRAVPQAAPEQPSWAGSTAPEDDALRRLIKSVKNDGISVGEAMKGFEEL</sequence>
<dbReference type="InterPro" id="IPR036736">
    <property type="entry name" value="ACP-like_sf"/>
</dbReference>
<gene>
    <name evidence="10" type="ORF">ACFSX3_15610</name>
</gene>
<keyword evidence="2" id="KW-0596">Phosphopantetheine</keyword>
<dbReference type="SMART" id="SM00823">
    <property type="entry name" value="PKS_PP"/>
    <property type="match status" value="2"/>
</dbReference>
<dbReference type="Gene3D" id="3.40.50.980">
    <property type="match status" value="2"/>
</dbReference>
<dbReference type="Gene3D" id="3.40.47.10">
    <property type="match status" value="1"/>
</dbReference>
<evidence type="ECO:0000256" key="7">
    <source>
        <dbReference type="ARBA" id="ARBA00023268"/>
    </source>
</evidence>
<evidence type="ECO:0000256" key="4">
    <source>
        <dbReference type="ARBA" id="ARBA00022679"/>
    </source>
</evidence>
<dbReference type="SUPFAM" id="SSF56801">
    <property type="entry name" value="Acetyl-CoA synthetase-like"/>
    <property type="match status" value="1"/>
</dbReference>
<dbReference type="SUPFAM" id="SSF51735">
    <property type="entry name" value="NAD(P)-binding Rossmann-fold domains"/>
    <property type="match status" value="2"/>
</dbReference>
<keyword evidence="3" id="KW-0597">Phosphoprotein</keyword>
<dbReference type="InterPro" id="IPR057326">
    <property type="entry name" value="KR_dom"/>
</dbReference>
<keyword evidence="4" id="KW-0808">Transferase</keyword>
<dbReference type="Pfam" id="PF02801">
    <property type="entry name" value="Ketoacyl-synt_C"/>
    <property type="match status" value="1"/>
</dbReference>
<evidence type="ECO:0000259" key="9">
    <source>
        <dbReference type="PROSITE" id="PS52004"/>
    </source>
</evidence>
<dbReference type="Pfam" id="PF08242">
    <property type="entry name" value="Methyltransf_12"/>
    <property type="match status" value="1"/>
</dbReference>
<dbReference type="Gene3D" id="1.10.1200.10">
    <property type="entry name" value="ACP-like"/>
    <property type="match status" value="2"/>
</dbReference>
<dbReference type="Pfam" id="PF00501">
    <property type="entry name" value="AMP-binding"/>
    <property type="match status" value="1"/>
</dbReference>
<evidence type="ECO:0000256" key="2">
    <source>
        <dbReference type="ARBA" id="ARBA00022450"/>
    </source>
</evidence>
<dbReference type="Gene3D" id="1.10.1240.100">
    <property type="match status" value="1"/>
</dbReference>
<evidence type="ECO:0000313" key="11">
    <source>
        <dbReference type="Proteomes" id="UP001597448"/>
    </source>
</evidence>